<dbReference type="RefSeq" id="WP_009483149.1">
    <property type="nucleotide sequence ID" value="NZ_BAFE01000076.1"/>
</dbReference>
<proteinExistence type="predicted"/>
<organism evidence="2 3">
    <name type="scientific">Mobilicoccus pelagius NBRC 104925</name>
    <dbReference type="NCBI Taxonomy" id="1089455"/>
    <lineage>
        <taxon>Bacteria</taxon>
        <taxon>Bacillati</taxon>
        <taxon>Actinomycetota</taxon>
        <taxon>Actinomycetes</taxon>
        <taxon>Micrococcales</taxon>
        <taxon>Dermatophilaceae</taxon>
        <taxon>Mobilicoccus</taxon>
    </lineage>
</organism>
<dbReference type="Proteomes" id="UP000004367">
    <property type="component" value="Unassembled WGS sequence"/>
</dbReference>
<reference evidence="2 3" key="1">
    <citation type="submission" date="2012-02" db="EMBL/GenBank/DDBJ databases">
        <title>Whole genome shotgun sequence of Mobilicoccus pelagius NBRC 104925.</title>
        <authorList>
            <person name="Yoshida Y."/>
            <person name="Hosoyama A."/>
            <person name="Tsuchikane K."/>
            <person name="Katsumata H."/>
            <person name="Yamazaki S."/>
            <person name="Fujita N."/>
        </authorList>
    </citation>
    <scope>NUCLEOTIDE SEQUENCE [LARGE SCALE GENOMIC DNA]</scope>
    <source>
        <strain evidence="2 3">NBRC 104925</strain>
    </source>
</reference>
<dbReference type="PANTHER" id="PTHR21666:SF270">
    <property type="entry name" value="MUREIN HYDROLASE ACTIVATOR ENVC"/>
    <property type="match status" value="1"/>
</dbReference>
<feature type="domain" description="M23ase beta-sheet core" evidence="1">
    <location>
        <begin position="72"/>
        <end position="167"/>
    </location>
</feature>
<evidence type="ECO:0000259" key="1">
    <source>
        <dbReference type="Pfam" id="PF01551"/>
    </source>
</evidence>
<accession>H5UU44</accession>
<dbReference type="SUPFAM" id="SSF51261">
    <property type="entry name" value="Duplicated hybrid motif"/>
    <property type="match status" value="1"/>
</dbReference>
<sequence length="185" mass="19445">MPALTAPAIGVSCASAPAPQSLLSPAATARLTEQTRASRAAARAMNGARLGYSRPVEGTHFTSGYKQRWGRLHAGLDFAGPVGQVVRAVAPGTVTVAGPASGYGRLIEIRHPDGRFTRYGHLHRVDVEVGQRVGVAEPIGALGNAGRSTGPHLHFEVRTPAGTPVDPMPWLRERGIVPIENPAKK</sequence>
<dbReference type="PANTHER" id="PTHR21666">
    <property type="entry name" value="PEPTIDASE-RELATED"/>
    <property type="match status" value="1"/>
</dbReference>
<evidence type="ECO:0000313" key="2">
    <source>
        <dbReference type="EMBL" id="GAB49252.1"/>
    </source>
</evidence>
<dbReference type="InterPro" id="IPR016047">
    <property type="entry name" value="M23ase_b-sheet_dom"/>
</dbReference>
<protein>
    <recommendedName>
        <fullName evidence="1">M23ase beta-sheet core domain-containing protein</fullName>
    </recommendedName>
</protein>
<evidence type="ECO:0000313" key="3">
    <source>
        <dbReference type="Proteomes" id="UP000004367"/>
    </source>
</evidence>
<name>H5UU44_9MICO</name>
<dbReference type="Pfam" id="PF01551">
    <property type="entry name" value="Peptidase_M23"/>
    <property type="match status" value="1"/>
</dbReference>
<dbReference type="InterPro" id="IPR011055">
    <property type="entry name" value="Dup_hybrid_motif"/>
</dbReference>
<dbReference type="STRING" id="1089455.MOPEL_099_00520"/>
<keyword evidence="3" id="KW-1185">Reference proteome</keyword>
<dbReference type="CDD" id="cd12797">
    <property type="entry name" value="M23_peptidase"/>
    <property type="match status" value="1"/>
</dbReference>
<dbReference type="GO" id="GO:0004222">
    <property type="term" value="F:metalloendopeptidase activity"/>
    <property type="evidence" value="ECO:0007669"/>
    <property type="project" value="TreeGrafter"/>
</dbReference>
<dbReference type="eggNOG" id="COG0739">
    <property type="taxonomic scope" value="Bacteria"/>
</dbReference>
<dbReference type="EMBL" id="BAFE01000076">
    <property type="protein sequence ID" value="GAB49252.1"/>
    <property type="molecule type" value="Genomic_DNA"/>
</dbReference>
<comment type="caution">
    <text evidence="2">The sequence shown here is derived from an EMBL/GenBank/DDBJ whole genome shotgun (WGS) entry which is preliminary data.</text>
</comment>
<dbReference type="InterPro" id="IPR050570">
    <property type="entry name" value="Cell_wall_metabolism_enzyme"/>
</dbReference>
<gene>
    <name evidence="2" type="ORF">MOPEL_099_00520</name>
</gene>
<dbReference type="AlphaFoldDB" id="H5UU44"/>
<dbReference type="Gene3D" id="2.70.70.10">
    <property type="entry name" value="Glucose Permease (Domain IIA)"/>
    <property type="match status" value="1"/>
</dbReference>